<dbReference type="VEuPathDB" id="PiroplasmaDB:BEWA_036070"/>
<name>L1LDZ4_THEEQ</name>
<dbReference type="RefSeq" id="XP_004833023.1">
    <property type="nucleotide sequence ID" value="XM_004832966.1"/>
</dbReference>
<keyword evidence="3" id="KW-1185">Reference proteome</keyword>
<reference evidence="2 3" key="1">
    <citation type="journal article" date="2012" name="BMC Genomics">
        <title>Comparative genomic analysis and phylogenetic position of Theileria equi.</title>
        <authorList>
            <person name="Kappmeyer L.S."/>
            <person name="Thiagarajan M."/>
            <person name="Herndon D.R."/>
            <person name="Ramsay J.D."/>
            <person name="Caler E."/>
            <person name="Djikeng A."/>
            <person name="Gillespie J.J."/>
            <person name="Lau A.O."/>
            <person name="Roalson E.H."/>
            <person name="Silva J.C."/>
            <person name="Silva M.G."/>
            <person name="Suarez C.E."/>
            <person name="Ueti M.W."/>
            <person name="Nene V.M."/>
            <person name="Mealey R.H."/>
            <person name="Knowles D.P."/>
            <person name="Brayton K.A."/>
        </authorList>
    </citation>
    <scope>NUCLEOTIDE SEQUENCE [LARGE SCALE GENOMIC DNA]</scope>
    <source>
        <strain evidence="2 3">WA</strain>
    </source>
</reference>
<gene>
    <name evidence="2" type="ORF">BEWA_036070</name>
</gene>
<keyword evidence="1" id="KW-0472">Membrane</keyword>
<dbReference type="eggNOG" id="ENOG502QXJP">
    <property type="taxonomic scope" value="Eukaryota"/>
</dbReference>
<dbReference type="Proteomes" id="UP000031512">
    <property type="component" value="Unassembled WGS sequence"/>
</dbReference>
<keyword evidence="1" id="KW-1133">Transmembrane helix</keyword>
<evidence type="ECO:0000313" key="3">
    <source>
        <dbReference type="Proteomes" id="UP000031512"/>
    </source>
</evidence>
<proteinExistence type="predicted"/>
<dbReference type="GeneID" id="15807975"/>
<sequence length="257" mass="29171">MAGGKTNKFFSNFGTFSYKRLNLAVFSSLMLVQLSKWSLKRDVKLEHMCADAEKISGNAALKKFDSRGFWAILESKDPEKGDVYAKKLHSKSNATIWESIITYKNEPYLLKRDIINFISPSHDETFDVESSWEIQKTVPTTSGSGNDITPETYRRGKRMILLLLMGSIYSLYYFSSMYFRFKKMLPCISFIKHTCKNAPQISNTVGKGAKIKAIDGKISPNYFDGTVILAGEKDLTIKMVTCRSGDKPFELLKLKIM</sequence>
<dbReference type="EMBL" id="ACOU01000002">
    <property type="protein sequence ID" value="EKX73571.1"/>
    <property type="molecule type" value="Genomic_DNA"/>
</dbReference>
<feature type="transmembrane region" description="Helical" evidence="1">
    <location>
        <begin position="160"/>
        <end position="179"/>
    </location>
</feature>
<dbReference type="KEGG" id="beq:BEWA_036070"/>
<keyword evidence="1" id="KW-0812">Transmembrane</keyword>
<organism evidence="2 3">
    <name type="scientific">Theileria equi strain WA</name>
    <dbReference type="NCBI Taxonomy" id="1537102"/>
    <lineage>
        <taxon>Eukaryota</taxon>
        <taxon>Sar</taxon>
        <taxon>Alveolata</taxon>
        <taxon>Apicomplexa</taxon>
        <taxon>Aconoidasida</taxon>
        <taxon>Piroplasmida</taxon>
        <taxon>Theileriidae</taxon>
        <taxon>Theileria</taxon>
    </lineage>
</organism>
<dbReference type="AlphaFoldDB" id="L1LDZ4"/>
<evidence type="ECO:0000313" key="2">
    <source>
        <dbReference type="EMBL" id="EKX73571.1"/>
    </source>
</evidence>
<protein>
    <submittedName>
        <fullName evidence="2">Uncharacterized protein</fullName>
    </submittedName>
</protein>
<evidence type="ECO:0000256" key="1">
    <source>
        <dbReference type="SAM" id="Phobius"/>
    </source>
</evidence>
<comment type="caution">
    <text evidence="2">The sequence shown here is derived from an EMBL/GenBank/DDBJ whole genome shotgun (WGS) entry which is preliminary data.</text>
</comment>
<accession>L1LDZ4</accession>